<keyword evidence="6" id="KW-0175">Coiled coil</keyword>
<organism evidence="10 11">
    <name type="scientific">Natronomonas pharaonis (strain ATCC 35678 / DSM 2160 / CIP 103997 / JCM 8858 / NBRC 14720 / NCIMB 2260 / Gabara)</name>
    <name type="common">Halobacterium pharaonis</name>
    <dbReference type="NCBI Taxonomy" id="348780"/>
    <lineage>
        <taxon>Archaea</taxon>
        <taxon>Methanobacteriati</taxon>
        <taxon>Methanobacteriota</taxon>
        <taxon>Stenosarchaea group</taxon>
        <taxon>Halobacteria</taxon>
        <taxon>Halobacteriales</taxon>
        <taxon>Natronomonadaceae</taxon>
        <taxon>Natronomonas</taxon>
    </lineage>
</organism>
<dbReference type="CDD" id="cd00082">
    <property type="entry name" value="HisKA"/>
    <property type="match status" value="1"/>
</dbReference>
<evidence type="ECO:0000313" key="11">
    <source>
        <dbReference type="Proteomes" id="UP000002698"/>
    </source>
</evidence>
<dbReference type="KEGG" id="nph:NP_0090A"/>
<dbReference type="InterPro" id="IPR050351">
    <property type="entry name" value="BphY/WalK/GraS-like"/>
</dbReference>
<dbReference type="PROSITE" id="PS50113">
    <property type="entry name" value="PAC"/>
    <property type="match status" value="1"/>
</dbReference>
<dbReference type="InterPro" id="IPR035965">
    <property type="entry name" value="PAS-like_dom_sf"/>
</dbReference>
<dbReference type="AlphaFoldDB" id="A0A1U7ETC4"/>
<evidence type="ECO:0000256" key="5">
    <source>
        <dbReference type="ARBA" id="ARBA00023136"/>
    </source>
</evidence>
<name>A0A1U7ETC4_NATPD</name>
<dbReference type="OrthoDB" id="106630at2157"/>
<keyword evidence="5" id="KW-0472">Membrane</keyword>
<dbReference type="HOGENOM" id="CLU_010703_0_0_2"/>
<dbReference type="InterPro" id="IPR013656">
    <property type="entry name" value="PAS_4"/>
</dbReference>
<feature type="domain" description="Histidine kinase" evidence="7">
    <location>
        <begin position="792"/>
        <end position="997"/>
    </location>
</feature>
<feature type="domain" description="PAS" evidence="8">
    <location>
        <begin position="537"/>
        <end position="607"/>
    </location>
</feature>
<dbReference type="eggNOG" id="arCOG02329">
    <property type="taxonomic scope" value="Archaea"/>
</dbReference>
<dbReference type="SUPFAM" id="SSF55781">
    <property type="entry name" value="GAF domain-like"/>
    <property type="match status" value="2"/>
</dbReference>
<dbReference type="PANTHER" id="PTHR42878:SF13">
    <property type="entry name" value="HISTIDINE KINASE"/>
    <property type="match status" value="1"/>
</dbReference>
<dbReference type="eggNOG" id="arCOG02364">
    <property type="taxonomic scope" value="Archaea"/>
</dbReference>
<dbReference type="RefSeq" id="WP_049939374.1">
    <property type="nucleotide sequence ID" value="NC_007426.1"/>
</dbReference>
<dbReference type="EnsemblBacteria" id="CAI48136">
    <property type="protein sequence ID" value="CAI48136"/>
    <property type="gene ID" value="NP_0090A"/>
</dbReference>
<dbReference type="InterPro" id="IPR003018">
    <property type="entry name" value="GAF"/>
</dbReference>
<dbReference type="InterPro" id="IPR036097">
    <property type="entry name" value="HisK_dim/P_sf"/>
</dbReference>
<keyword evidence="3 10" id="KW-0808">Transferase</keyword>
<evidence type="ECO:0000256" key="3">
    <source>
        <dbReference type="ARBA" id="ARBA00022679"/>
    </source>
</evidence>
<keyword evidence="4 10" id="KW-0418">Kinase</keyword>
<dbReference type="PANTHER" id="PTHR42878">
    <property type="entry name" value="TWO-COMPONENT HISTIDINE KINASE"/>
    <property type="match status" value="1"/>
</dbReference>
<dbReference type="GeneID" id="3700759"/>
<dbReference type="InterPro" id="IPR000014">
    <property type="entry name" value="PAS"/>
</dbReference>
<dbReference type="EC" id="2.7.13.3" evidence="2"/>
<evidence type="ECO:0000256" key="4">
    <source>
        <dbReference type="ARBA" id="ARBA00022777"/>
    </source>
</evidence>
<dbReference type="SMART" id="SM00065">
    <property type="entry name" value="GAF"/>
    <property type="match status" value="1"/>
</dbReference>
<dbReference type="Pfam" id="PF13185">
    <property type="entry name" value="GAF_2"/>
    <property type="match status" value="1"/>
</dbReference>
<dbReference type="Gene3D" id="3.30.450.40">
    <property type="match status" value="2"/>
</dbReference>
<dbReference type="Gene3D" id="3.30.450.20">
    <property type="entry name" value="PAS domain"/>
    <property type="match status" value="3"/>
</dbReference>
<dbReference type="InterPro" id="IPR013767">
    <property type="entry name" value="PAS_fold"/>
</dbReference>
<dbReference type="eggNOG" id="arCOG02369">
    <property type="taxonomic scope" value="Archaea"/>
</dbReference>
<dbReference type="eggNOG" id="arCOG06796">
    <property type="taxonomic scope" value="Archaea"/>
</dbReference>
<dbReference type="InterPro" id="IPR003594">
    <property type="entry name" value="HATPase_dom"/>
</dbReference>
<dbReference type="InterPro" id="IPR036890">
    <property type="entry name" value="HATPase_C_sf"/>
</dbReference>
<dbReference type="GO" id="GO:0000156">
    <property type="term" value="F:phosphorelay response regulator activity"/>
    <property type="evidence" value="ECO:0007669"/>
    <property type="project" value="TreeGrafter"/>
</dbReference>
<gene>
    <name evidence="10" type="ordered locus">NP_0090A</name>
</gene>
<dbReference type="Proteomes" id="UP000002698">
    <property type="component" value="Chromosome"/>
</dbReference>
<dbReference type="Pfam" id="PF13188">
    <property type="entry name" value="PAS_8"/>
    <property type="match status" value="1"/>
</dbReference>
<dbReference type="EMBL" id="CR936257">
    <property type="protein sequence ID" value="CAI48136.2"/>
    <property type="molecule type" value="Genomic_DNA"/>
</dbReference>
<dbReference type="PROSITE" id="PS50112">
    <property type="entry name" value="PAS"/>
    <property type="match status" value="2"/>
</dbReference>
<keyword evidence="11" id="KW-1185">Reference proteome</keyword>
<dbReference type="Pfam" id="PF00989">
    <property type="entry name" value="PAS"/>
    <property type="match status" value="1"/>
</dbReference>
<evidence type="ECO:0000259" key="8">
    <source>
        <dbReference type="PROSITE" id="PS50112"/>
    </source>
</evidence>
<proteinExistence type="predicted"/>
<feature type="domain" description="PAC" evidence="9">
    <location>
        <begin position="611"/>
        <end position="662"/>
    </location>
</feature>
<dbReference type="SUPFAM" id="SSF55785">
    <property type="entry name" value="PYP-like sensor domain (PAS domain)"/>
    <property type="match status" value="3"/>
</dbReference>
<evidence type="ECO:0000256" key="1">
    <source>
        <dbReference type="ARBA" id="ARBA00000085"/>
    </source>
</evidence>
<sequence>MSDGGEPTATVAYVGHQPPMESGGGIRIERVGRGSVDEYAPYADCVLLEEPGGGLEALARLQERSVPTVLYDRTADPTIAAEATRYGVTEYVTDRALGAETLADRIADAAGITALDADGEREERALQQLTTAAGDATLSSSEKVRRILKAGRERLGVSFGFLSEVDDGTCTVVAADGDPDGVTPGTSAPLESTFCRQTVRTRGVRALRDIESDVWTDGMAPNYRSFGCYIGVEVHVGDRSYGTLWFADTEAREPFTQSERTFVRLLAEWLGHEVERDHRTVELQQAQERTENVLKRVGDGFFAVDDDWELTYINPRAEALLDGDADEWLGKSLWSVLPEELVTELRGQYERALSTGEATTFEVRPESLGLWLEMSVYPDDDGLTVYFKDISGRKRYEQSVGELLSAGEKLHASESAGGITDIAAEAATQIPGFDRSIVRVPDGDGLAIDAAEGCSNPDCGTVAIGEGVAGQAYERGALVDGDSSCLPGDESLAAPLGKHGVIVVGCGSATGETDRRLLSLLASNVESALERTDRERQLRRYKAIHETVEQMVFVVSEGTQIDLVTQPLADRFGYDREELVGSELTALADDETVELGFEAYERLRNGEEGPVVIETTLPAADGETVPVEIEYSLLSSNSEFDGLVGVVRDRTELAQTRAELEDERDRFQHLFNQLPDAVVDTEFVEGEPVVRDANAAFEETFGVDAEQLRGDPLDEHIVPPGHEEGTKQLNDDALSVDRHTAEVRRETADGQRTFLFRGVAYEVESTTRGFGIYTDITERLEQERRLRVLHRVLRHNLRNEMTAIVGYADMLRDELDGVEHRGYAEQIYRQANEVSKLGEQVKRIQQALDVERRRVPVDPERLVDDIAEWYRDEYPTASISVAADSTVPVVADELLKTAVDNLVENAVEHHPGEPTVDVELEAVGDEWFDITVRDDGPGIPEREQAVISGEREITQLDHSMGLGLWVARWIVDGIGGEFVFGDCEDGTEVTLRLQQATVETDVRAEPTADEPPT</sequence>
<evidence type="ECO:0000313" key="10">
    <source>
        <dbReference type="EMBL" id="CAI48136.2"/>
    </source>
</evidence>
<dbReference type="Gene3D" id="3.30.565.10">
    <property type="entry name" value="Histidine kinase-like ATPase, C-terminal domain"/>
    <property type="match status" value="1"/>
</dbReference>
<dbReference type="Pfam" id="PF08448">
    <property type="entry name" value="PAS_4"/>
    <property type="match status" value="1"/>
</dbReference>
<dbReference type="GO" id="GO:0006355">
    <property type="term" value="P:regulation of DNA-templated transcription"/>
    <property type="evidence" value="ECO:0007669"/>
    <property type="project" value="InterPro"/>
</dbReference>
<reference evidence="10 11" key="1">
    <citation type="journal article" date="2005" name="Genome Res.">
        <title>Living with two extremes: conclusions from the genome sequence of Natronomonas pharaonis.</title>
        <authorList>
            <person name="Falb M."/>
            <person name="Pfeiffer F."/>
            <person name="Palm P."/>
            <person name="Rodewald K."/>
            <person name="Hickmann V."/>
            <person name="Tittor J."/>
            <person name="Oesterhelt D."/>
        </authorList>
    </citation>
    <scope>NUCLEOTIDE SEQUENCE [LARGE SCALE GENOMIC DNA]</scope>
    <source>
        <strain evidence="11">ATCC 35678 / DSM 2160 / CIP 103997 / JCM 8858 / NBRC 14720 / NCIMB 2260 / Gabara</strain>
    </source>
</reference>
<dbReference type="NCBIfam" id="TIGR00229">
    <property type="entry name" value="sensory_box"/>
    <property type="match status" value="3"/>
</dbReference>
<comment type="catalytic activity">
    <reaction evidence="1">
        <text>ATP + protein L-histidine = ADP + protein N-phospho-L-histidine.</text>
        <dbReference type="EC" id="2.7.13.3"/>
    </reaction>
</comment>
<dbReference type="CDD" id="cd00130">
    <property type="entry name" value="PAS"/>
    <property type="match status" value="3"/>
</dbReference>
<evidence type="ECO:0000256" key="2">
    <source>
        <dbReference type="ARBA" id="ARBA00012438"/>
    </source>
</evidence>
<dbReference type="PROSITE" id="PS50109">
    <property type="entry name" value="HIS_KIN"/>
    <property type="match status" value="1"/>
</dbReference>
<dbReference type="SUPFAM" id="SSF55874">
    <property type="entry name" value="ATPase domain of HSP90 chaperone/DNA topoisomerase II/histidine kinase"/>
    <property type="match status" value="1"/>
</dbReference>
<evidence type="ECO:0000259" key="9">
    <source>
        <dbReference type="PROSITE" id="PS50113"/>
    </source>
</evidence>
<dbReference type="InterPro" id="IPR005467">
    <property type="entry name" value="His_kinase_dom"/>
</dbReference>
<dbReference type="GO" id="GO:0007234">
    <property type="term" value="P:osmosensory signaling via phosphorelay pathway"/>
    <property type="evidence" value="ECO:0007669"/>
    <property type="project" value="TreeGrafter"/>
</dbReference>
<dbReference type="SUPFAM" id="SSF47384">
    <property type="entry name" value="Homodimeric domain of signal transducing histidine kinase"/>
    <property type="match status" value="1"/>
</dbReference>
<dbReference type="Pfam" id="PF02518">
    <property type="entry name" value="HATPase_c"/>
    <property type="match status" value="1"/>
</dbReference>
<feature type="domain" description="PAS" evidence="8">
    <location>
        <begin position="286"/>
        <end position="356"/>
    </location>
</feature>
<protein>
    <recommendedName>
        <fullName evidence="2">histidine kinase</fullName>
        <ecNumber evidence="2">2.7.13.3</ecNumber>
    </recommendedName>
</protein>
<evidence type="ECO:0000259" key="7">
    <source>
        <dbReference type="PROSITE" id="PS50109"/>
    </source>
</evidence>
<dbReference type="InterPro" id="IPR000700">
    <property type="entry name" value="PAS-assoc_C"/>
</dbReference>
<dbReference type="SMART" id="SM00091">
    <property type="entry name" value="PAS"/>
    <property type="match status" value="3"/>
</dbReference>
<dbReference type="InterPro" id="IPR003661">
    <property type="entry name" value="HisK_dim/P_dom"/>
</dbReference>
<dbReference type="SMART" id="SM00387">
    <property type="entry name" value="HATPase_c"/>
    <property type="match status" value="1"/>
</dbReference>
<dbReference type="GO" id="GO:0016020">
    <property type="term" value="C:membrane"/>
    <property type="evidence" value="ECO:0007669"/>
    <property type="project" value="UniProtKB-SubCell"/>
</dbReference>
<feature type="coiled-coil region" evidence="6">
    <location>
        <begin position="646"/>
        <end position="673"/>
    </location>
</feature>
<dbReference type="STRING" id="348780.NP_0090A"/>
<dbReference type="InterPro" id="IPR029016">
    <property type="entry name" value="GAF-like_dom_sf"/>
</dbReference>
<dbReference type="GO" id="GO:0000155">
    <property type="term" value="F:phosphorelay sensor kinase activity"/>
    <property type="evidence" value="ECO:0007669"/>
    <property type="project" value="InterPro"/>
</dbReference>
<evidence type="ECO:0000256" key="6">
    <source>
        <dbReference type="SAM" id="Coils"/>
    </source>
</evidence>
<dbReference type="GO" id="GO:0030295">
    <property type="term" value="F:protein kinase activator activity"/>
    <property type="evidence" value="ECO:0007669"/>
    <property type="project" value="TreeGrafter"/>
</dbReference>
<accession>A0A1U7ETC4</accession>
<dbReference type="CDD" id="cd00075">
    <property type="entry name" value="HATPase"/>
    <property type="match status" value="1"/>
</dbReference>